<dbReference type="EMBL" id="KE145369">
    <property type="protein sequence ID" value="EPE27745.1"/>
    <property type="molecule type" value="Genomic_DNA"/>
</dbReference>
<dbReference type="KEGG" id="glz:GLAREA_04536"/>
<dbReference type="OrthoDB" id="5355007at2759"/>
<name>S3CPY4_GLAL2</name>
<dbReference type="eggNOG" id="ENOG502T2QC">
    <property type="taxonomic scope" value="Eukaryota"/>
</dbReference>
<gene>
    <name evidence="2" type="ORF">GLAREA_04536</name>
</gene>
<sequence length="153" mass="16490">MPPSEPTTPVRVPKAVAAYTASTQDPDLRSQINSVLWQGGHITKIQESLLHALNASPTNWPTLIQNHALSLLRSGEVTTFPDLMSRVLEDIKTDSGAARKAEASSNGVNGKDKEPKVEGKGEKGASLALPRTVVDEGVRVTRECLELVCEVHE</sequence>
<proteinExistence type="predicted"/>
<dbReference type="STRING" id="1116229.S3CPY4"/>
<dbReference type="RefSeq" id="XP_008085104.1">
    <property type="nucleotide sequence ID" value="XM_008086913.1"/>
</dbReference>
<dbReference type="OMA" id="NWPTLIQ"/>
<evidence type="ECO:0000256" key="1">
    <source>
        <dbReference type="SAM" id="MobiDB-lite"/>
    </source>
</evidence>
<evidence type="ECO:0000313" key="2">
    <source>
        <dbReference type="EMBL" id="EPE27745.1"/>
    </source>
</evidence>
<organism evidence="2 3">
    <name type="scientific">Glarea lozoyensis (strain ATCC 20868 / MF5171)</name>
    <dbReference type="NCBI Taxonomy" id="1116229"/>
    <lineage>
        <taxon>Eukaryota</taxon>
        <taxon>Fungi</taxon>
        <taxon>Dikarya</taxon>
        <taxon>Ascomycota</taxon>
        <taxon>Pezizomycotina</taxon>
        <taxon>Leotiomycetes</taxon>
        <taxon>Helotiales</taxon>
        <taxon>Helotiaceae</taxon>
        <taxon>Glarea</taxon>
    </lineage>
</organism>
<dbReference type="GeneID" id="19463591"/>
<accession>S3CPY4</accession>
<keyword evidence="3" id="KW-1185">Reference proteome</keyword>
<feature type="region of interest" description="Disordered" evidence="1">
    <location>
        <begin position="94"/>
        <end position="124"/>
    </location>
</feature>
<dbReference type="Proteomes" id="UP000016922">
    <property type="component" value="Unassembled WGS sequence"/>
</dbReference>
<dbReference type="HOGENOM" id="CLU_097996_0_0_1"/>
<feature type="compositionally biased region" description="Basic and acidic residues" evidence="1">
    <location>
        <begin position="110"/>
        <end position="123"/>
    </location>
</feature>
<dbReference type="AlphaFoldDB" id="S3CPY4"/>
<protein>
    <submittedName>
        <fullName evidence="2">Uncharacterized protein</fullName>
    </submittedName>
</protein>
<reference evidence="2 3" key="1">
    <citation type="journal article" date="2013" name="BMC Genomics">
        <title>Genomics-driven discovery of the pneumocandin biosynthetic gene cluster in the fungus Glarea lozoyensis.</title>
        <authorList>
            <person name="Chen L."/>
            <person name="Yue Q."/>
            <person name="Zhang X."/>
            <person name="Xiang M."/>
            <person name="Wang C."/>
            <person name="Li S."/>
            <person name="Che Y."/>
            <person name="Ortiz-Lopez F.J."/>
            <person name="Bills G.F."/>
            <person name="Liu X."/>
            <person name="An Z."/>
        </authorList>
    </citation>
    <scope>NUCLEOTIDE SEQUENCE [LARGE SCALE GENOMIC DNA]</scope>
    <source>
        <strain evidence="3">ATCC 20868 / MF5171</strain>
    </source>
</reference>
<evidence type="ECO:0000313" key="3">
    <source>
        <dbReference type="Proteomes" id="UP000016922"/>
    </source>
</evidence>